<feature type="transmembrane region" description="Helical" evidence="2">
    <location>
        <begin position="36"/>
        <end position="64"/>
    </location>
</feature>
<dbReference type="AlphaFoldDB" id="G0LMW8"/>
<dbReference type="KEGG" id="hwc:Hqrw_3698"/>
<sequence length="91" mass="9525">MVTVIDFIVELFTSIITLIITFITDVFLGVDPLTAILFLVGSALTTVAVGYFGLLAAGSALNLLTGWGASAREETSADPDARSSDNMGKAR</sequence>
<gene>
    <name evidence="3" type="ordered locus">Hqrw_3698</name>
</gene>
<keyword evidence="2" id="KW-1133">Transmembrane helix</keyword>
<feature type="region of interest" description="Disordered" evidence="1">
    <location>
        <begin position="71"/>
        <end position="91"/>
    </location>
</feature>
<keyword evidence="2" id="KW-0812">Transmembrane</keyword>
<proteinExistence type="predicted"/>
<evidence type="ECO:0000313" key="4">
    <source>
        <dbReference type="Proteomes" id="UP000007954"/>
    </source>
</evidence>
<dbReference type="InterPro" id="IPR058337">
    <property type="entry name" value="DUF8024"/>
</dbReference>
<feature type="compositionally biased region" description="Basic and acidic residues" evidence="1">
    <location>
        <begin position="71"/>
        <end position="83"/>
    </location>
</feature>
<feature type="transmembrane region" description="Helical" evidence="2">
    <location>
        <begin position="7"/>
        <end position="30"/>
    </location>
</feature>
<evidence type="ECO:0000313" key="3">
    <source>
        <dbReference type="EMBL" id="CCC41438.1"/>
    </source>
</evidence>
<keyword evidence="2" id="KW-0472">Membrane</keyword>
<organism evidence="3 4">
    <name type="scientific">Haloquadratum walsbyi (strain DSM 16854 / JCM 12705 / C23)</name>
    <dbReference type="NCBI Taxonomy" id="768065"/>
    <lineage>
        <taxon>Archaea</taxon>
        <taxon>Methanobacteriati</taxon>
        <taxon>Methanobacteriota</taxon>
        <taxon>Stenosarchaea group</taxon>
        <taxon>Halobacteria</taxon>
        <taxon>Halobacteriales</taxon>
        <taxon>Haloferacaceae</taxon>
        <taxon>Haloquadratum</taxon>
    </lineage>
</organism>
<reference evidence="3 4" key="1">
    <citation type="journal article" date="2011" name="PLoS ONE">
        <title>Haloquadratum walsbyi: limited diversity in a global pond.</title>
        <authorList>
            <person name="Dyall-Smith M."/>
            <person name="Pfeiffer F."/>
            <person name="Klee K."/>
            <person name="Palm P."/>
            <person name="Gross K."/>
            <person name="Schuster S.C."/>
            <person name="Rampp M."/>
            <person name="Oesterhelt D."/>
        </authorList>
    </citation>
    <scope>NUCLEOTIDE SEQUENCE [LARGE SCALE GENOMIC DNA]</scope>
    <source>
        <strain evidence="4">DSM 16854 / JCM 12705 / C23</strain>
    </source>
</reference>
<dbReference type="HOGENOM" id="CLU_187349_0_0_2"/>
<dbReference type="Proteomes" id="UP000007954">
    <property type="component" value="Chromosome"/>
</dbReference>
<protein>
    <submittedName>
        <fullName evidence="3">Uncharacterized protein</fullName>
    </submittedName>
</protein>
<dbReference type="EMBL" id="FR746099">
    <property type="protein sequence ID" value="CCC41438.1"/>
    <property type="molecule type" value="Genomic_DNA"/>
</dbReference>
<name>G0LMW8_HALWC</name>
<evidence type="ECO:0000256" key="1">
    <source>
        <dbReference type="SAM" id="MobiDB-lite"/>
    </source>
</evidence>
<accession>G0LMW8</accession>
<dbReference type="Pfam" id="PF26067">
    <property type="entry name" value="DUF8024"/>
    <property type="match status" value="1"/>
</dbReference>
<evidence type="ECO:0000256" key="2">
    <source>
        <dbReference type="SAM" id="Phobius"/>
    </source>
</evidence>